<dbReference type="Proteomes" id="UP000013085">
    <property type="component" value="Unassembled WGS sequence"/>
</dbReference>
<reference evidence="2 3" key="1">
    <citation type="submission" date="2013-01" db="EMBL/GenBank/DDBJ databases">
        <title>The Genome Sequence of Clostridium clostridioforme 90A8.</title>
        <authorList>
            <consortium name="The Broad Institute Genome Sequencing Platform"/>
            <person name="Earl A."/>
            <person name="Ward D."/>
            <person name="Feldgarden M."/>
            <person name="Gevers D."/>
            <person name="Courvalin P."/>
            <person name="Lambert T."/>
            <person name="Walker B."/>
            <person name="Young S.K."/>
            <person name="Zeng Q."/>
            <person name="Gargeya S."/>
            <person name="Fitzgerald M."/>
            <person name="Haas B."/>
            <person name="Abouelleil A."/>
            <person name="Alvarado L."/>
            <person name="Arachchi H.M."/>
            <person name="Berlin A.M."/>
            <person name="Chapman S.B."/>
            <person name="Dewar J."/>
            <person name="Goldberg J."/>
            <person name="Griggs A."/>
            <person name="Gujja S."/>
            <person name="Hansen M."/>
            <person name="Howarth C."/>
            <person name="Imamovic A."/>
            <person name="Larimer J."/>
            <person name="McCowan C."/>
            <person name="Murphy C."/>
            <person name="Neiman D."/>
            <person name="Pearson M."/>
            <person name="Priest M."/>
            <person name="Roberts A."/>
            <person name="Saif S."/>
            <person name="Shea T."/>
            <person name="Sisk P."/>
            <person name="Sykes S."/>
            <person name="Wortman J."/>
            <person name="Nusbaum C."/>
            <person name="Birren B."/>
        </authorList>
    </citation>
    <scope>NUCLEOTIDE SEQUENCE [LARGE SCALE GENOMIC DNA]</scope>
    <source>
        <strain evidence="2 3">90A8</strain>
    </source>
</reference>
<dbReference type="HOGENOM" id="CLU_192770_0_0_9"/>
<gene>
    <name evidence="2" type="ORF">HMPREF1090_01854</name>
</gene>
<comment type="caution">
    <text evidence="2">The sequence shown here is derived from an EMBL/GenBank/DDBJ whole genome shotgun (WGS) entry which is preliminary data.</text>
</comment>
<feature type="transmembrane region" description="Helical" evidence="1">
    <location>
        <begin position="20"/>
        <end position="47"/>
    </location>
</feature>
<protein>
    <submittedName>
        <fullName evidence="2">Uncharacterized protein</fullName>
    </submittedName>
</protein>
<dbReference type="PATRIC" id="fig|999408.3.peg.1997"/>
<dbReference type="RefSeq" id="WP_002595563.1">
    <property type="nucleotide sequence ID" value="NZ_KB851018.1"/>
</dbReference>
<keyword evidence="1" id="KW-1133">Transmembrane helix</keyword>
<name>A0A0E2HD27_9FIRM</name>
<evidence type="ECO:0000256" key="1">
    <source>
        <dbReference type="SAM" id="Phobius"/>
    </source>
</evidence>
<keyword evidence="1" id="KW-0812">Transmembrane</keyword>
<dbReference type="AlphaFoldDB" id="A0A0E2HD27"/>
<evidence type="ECO:0000313" key="2">
    <source>
        <dbReference type="EMBL" id="ENZ17554.1"/>
    </source>
</evidence>
<proteinExistence type="predicted"/>
<organism evidence="2 3">
    <name type="scientific">[Clostridium] clostridioforme 90A8</name>
    <dbReference type="NCBI Taxonomy" id="999408"/>
    <lineage>
        <taxon>Bacteria</taxon>
        <taxon>Bacillati</taxon>
        <taxon>Bacillota</taxon>
        <taxon>Clostridia</taxon>
        <taxon>Lachnospirales</taxon>
        <taxon>Lachnospiraceae</taxon>
        <taxon>Enterocloster</taxon>
    </lineage>
</organism>
<evidence type="ECO:0000313" key="3">
    <source>
        <dbReference type="Proteomes" id="UP000013085"/>
    </source>
</evidence>
<accession>A0A0E2HD27</accession>
<keyword evidence="1" id="KW-0472">Membrane</keyword>
<sequence length="84" mass="9855">MLERLKTQLFSEDGMKVVNVLFILLYLVRNPLFTICAYTVWFVYLVYSVRNTKSKGIKIFYSVLSVFAMISVLLNAYFTFIVHN</sequence>
<feature type="transmembrane region" description="Helical" evidence="1">
    <location>
        <begin position="59"/>
        <end position="82"/>
    </location>
</feature>
<dbReference type="EMBL" id="AGYR01000014">
    <property type="protein sequence ID" value="ENZ17554.1"/>
    <property type="molecule type" value="Genomic_DNA"/>
</dbReference>